<protein>
    <submittedName>
        <fullName evidence="2">NAD(P)-dependent alcohol dehydrogenase</fullName>
    </submittedName>
</protein>
<dbReference type="PANTHER" id="PTHR45033">
    <property type="match status" value="1"/>
</dbReference>
<sequence length="333" mass="34956">MMKQATVESGKGIETIAIREVPVPRPGPGEVLVRIKAATLNFRDTIVAKGLIPGLGKEPEVVPLSCCAAEVVETGSSVRRMAPGDRVVPIFAPFWLTGSTPDPRMLGGPIDGVARQYAIFDAESLCHLPGELGDLEGATLACATLTAWSALTAFRPTGAGDWVLAHGTGGVSIAALQLAKAMGANVAITSSSDAKLARAASYGADLCINYRTTPDWAAGLRKALGERPLANVIDTVGAMQFDDNVSLLGDGGQLSAIGMLGSDFSWTRMGEQGVNLAPIGVGNREQHEAMTAFIVDQGIKPVVDVVYDLDRLQDAYRHLESGQFFGKVGINLL</sequence>
<comment type="caution">
    <text evidence="2">The sequence shown here is derived from an EMBL/GenBank/DDBJ whole genome shotgun (WGS) entry which is preliminary data.</text>
</comment>
<dbReference type="PANTHER" id="PTHR45033:SF2">
    <property type="entry name" value="ZINC-TYPE ALCOHOL DEHYDROGENASE-LIKE PROTEIN C1773.06C"/>
    <property type="match status" value="1"/>
</dbReference>
<reference evidence="2" key="1">
    <citation type="submission" date="2022-03" db="EMBL/GenBank/DDBJ databases">
        <title>Identification of a novel bacterium isolated from mangrove sediments.</title>
        <authorList>
            <person name="Pan X."/>
        </authorList>
    </citation>
    <scope>NUCLEOTIDE SEQUENCE</scope>
    <source>
        <strain evidence="2">B2580</strain>
    </source>
</reference>
<dbReference type="CDD" id="cd08276">
    <property type="entry name" value="MDR7"/>
    <property type="match status" value="1"/>
</dbReference>
<dbReference type="SUPFAM" id="SSF51735">
    <property type="entry name" value="NAD(P)-binding Rossmann-fold domains"/>
    <property type="match status" value="1"/>
</dbReference>
<dbReference type="Pfam" id="PF08240">
    <property type="entry name" value="ADH_N"/>
    <property type="match status" value="1"/>
</dbReference>
<dbReference type="Proteomes" id="UP001162880">
    <property type="component" value="Unassembled WGS sequence"/>
</dbReference>
<dbReference type="RefSeq" id="WP_243990853.1">
    <property type="nucleotide sequence ID" value="NZ_JALHLE010000004.1"/>
</dbReference>
<dbReference type="Gene3D" id="3.90.180.10">
    <property type="entry name" value="Medium-chain alcohol dehydrogenases, catalytic domain"/>
    <property type="match status" value="1"/>
</dbReference>
<dbReference type="InterPro" id="IPR020843">
    <property type="entry name" value="ER"/>
</dbReference>
<evidence type="ECO:0000313" key="3">
    <source>
        <dbReference type="Proteomes" id="UP001162880"/>
    </source>
</evidence>
<dbReference type="Gene3D" id="3.40.50.720">
    <property type="entry name" value="NAD(P)-binding Rossmann-like Domain"/>
    <property type="match status" value="1"/>
</dbReference>
<gene>
    <name evidence="2" type="ORF">MTR64_03565</name>
</gene>
<dbReference type="SUPFAM" id="SSF50129">
    <property type="entry name" value="GroES-like"/>
    <property type="match status" value="1"/>
</dbReference>
<organism evidence="2 3">
    <name type="scientific">Novosphingobium album</name>
    <name type="common">ex Hu et al. 2023</name>
    <dbReference type="NCBI Taxonomy" id="2930093"/>
    <lineage>
        <taxon>Bacteria</taxon>
        <taxon>Pseudomonadati</taxon>
        <taxon>Pseudomonadota</taxon>
        <taxon>Alphaproteobacteria</taxon>
        <taxon>Sphingomonadales</taxon>
        <taxon>Sphingomonadaceae</taxon>
        <taxon>Novosphingobium</taxon>
    </lineage>
</organism>
<dbReference type="InterPro" id="IPR052711">
    <property type="entry name" value="Zinc_ADH-like"/>
</dbReference>
<evidence type="ECO:0000313" key="2">
    <source>
        <dbReference type="EMBL" id="MCJ2177625.1"/>
    </source>
</evidence>
<dbReference type="Pfam" id="PF00107">
    <property type="entry name" value="ADH_zinc_N"/>
    <property type="match status" value="1"/>
</dbReference>
<feature type="domain" description="Enoyl reductase (ER)" evidence="1">
    <location>
        <begin position="12"/>
        <end position="330"/>
    </location>
</feature>
<dbReference type="SMART" id="SM00829">
    <property type="entry name" value="PKS_ER"/>
    <property type="match status" value="1"/>
</dbReference>
<name>A0ABT0AXS7_9SPHN</name>
<dbReference type="EMBL" id="JALHLE010000004">
    <property type="protein sequence ID" value="MCJ2177625.1"/>
    <property type="molecule type" value="Genomic_DNA"/>
</dbReference>
<proteinExistence type="predicted"/>
<dbReference type="InterPro" id="IPR036291">
    <property type="entry name" value="NAD(P)-bd_dom_sf"/>
</dbReference>
<accession>A0ABT0AXS7</accession>
<dbReference type="InterPro" id="IPR013149">
    <property type="entry name" value="ADH-like_C"/>
</dbReference>
<evidence type="ECO:0000259" key="1">
    <source>
        <dbReference type="SMART" id="SM00829"/>
    </source>
</evidence>
<keyword evidence="3" id="KW-1185">Reference proteome</keyword>
<dbReference type="InterPro" id="IPR013154">
    <property type="entry name" value="ADH-like_N"/>
</dbReference>
<dbReference type="InterPro" id="IPR011032">
    <property type="entry name" value="GroES-like_sf"/>
</dbReference>